<evidence type="ECO:0000313" key="4">
    <source>
        <dbReference type="Proteomes" id="UP000823736"/>
    </source>
</evidence>
<keyword evidence="4" id="KW-1185">Reference proteome</keyword>
<keyword evidence="1" id="KW-1277">Toxin-antitoxin system</keyword>
<accession>A0A8T4H2Y4</accession>
<gene>
    <name evidence="3" type="ORF">J2753_002079</name>
</gene>
<reference evidence="3" key="1">
    <citation type="submission" date="2021-03" db="EMBL/GenBank/DDBJ databases">
        <title>Genomic Encyclopedia of Type Strains, Phase IV (KMG-IV): sequencing the most valuable type-strain genomes for metagenomic binning, comparative biology and taxonomic classification.</title>
        <authorList>
            <person name="Goeker M."/>
        </authorList>
    </citation>
    <scope>NUCLEOTIDE SEQUENCE</scope>
    <source>
        <strain evidence="3">DSM 26232</strain>
    </source>
</reference>
<sequence>MSKSIRVDEETHAALSALKREDETYDDILSRLLEERREAVVEGAGLWEESDAATAAREARERSKRSIGQ</sequence>
<dbReference type="AlphaFoldDB" id="A0A8T4H2Y4"/>
<comment type="caution">
    <text evidence="3">The sequence shown here is derived from an EMBL/GenBank/DDBJ whole genome shotgun (WGS) entry which is preliminary data.</text>
</comment>
<dbReference type="InterPro" id="IPR003847">
    <property type="entry name" value="Put_antitoxin"/>
</dbReference>
<dbReference type="EMBL" id="JAGGLC010000004">
    <property type="protein sequence ID" value="MBP1987578.1"/>
    <property type="molecule type" value="Genomic_DNA"/>
</dbReference>
<organism evidence="3 4">
    <name type="scientific">Halolamina salifodinae</name>
    <dbReference type="NCBI Taxonomy" id="1202767"/>
    <lineage>
        <taxon>Archaea</taxon>
        <taxon>Methanobacteriati</taxon>
        <taxon>Methanobacteriota</taxon>
        <taxon>Stenosarchaea group</taxon>
        <taxon>Halobacteria</taxon>
        <taxon>Halobacteriales</taxon>
        <taxon>Haloferacaceae</taxon>
    </lineage>
</organism>
<dbReference type="OrthoDB" id="9187at2157"/>
<name>A0A8T4H2Y4_9EURY</name>
<protein>
    <submittedName>
        <fullName evidence="3">Putative CopG family antitoxin</fullName>
    </submittedName>
</protein>
<dbReference type="RefSeq" id="WP_209491914.1">
    <property type="nucleotide sequence ID" value="NZ_JAGGLC010000004.1"/>
</dbReference>
<evidence type="ECO:0000256" key="2">
    <source>
        <dbReference type="SAM" id="MobiDB-lite"/>
    </source>
</evidence>
<evidence type="ECO:0000256" key="1">
    <source>
        <dbReference type="ARBA" id="ARBA00022649"/>
    </source>
</evidence>
<feature type="region of interest" description="Disordered" evidence="2">
    <location>
        <begin position="49"/>
        <end position="69"/>
    </location>
</feature>
<dbReference type="Proteomes" id="UP000823736">
    <property type="component" value="Unassembled WGS sequence"/>
</dbReference>
<proteinExistence type="predicted"/>
<evidence type="ECO:0000313" key="3">
    <source>
        <dbReference type="EMBL" id="MBP1987578.1"/>
    </source>
</evidence>
<dbReference type="Pfam" id="PF02697">
    <property type="entry name" value="VAPB_antitox"/>
    <property type="match status" value="1"/>
</dbReference>